<dbReference type="PANTHER" id="PTHR43046:SF2">
    <property type="entry name" value="8-OXO-DGTP DIPHOSPHATASE-RELATED"/>
    <property type="match status" value="1"/>
</dbReference>
<dbReference type="AlphaFoldDB" id="A0A3A1UYN4"/>
<dbReference type="PROSITE" id="PS00893">
    <property type="entry name" value="NUDIX_BOX"/>
    <property type="match status" value="1"/>
</dbReference>
<proteinExistence type="inferred from homology"/>
<evidence type="ECO:0000256" key="3">
    <source>
        <dbReference type="RuleBase" id="RU003476"/>
    </source>
</evidence>
<sequence length="161" mass="18058">MGYIMDLRKIVGARPLIMAGACVLLIDSQDRILLQLRTDNGTWGLPGGSLEPGESMESVARRELLEEVGLTAGDMSLLDIFSGEKFYYKYPHGDEVYNVIAAYVCRDYQGDIRIDEGEVQETKFFSLHDLPELINPPDQPILQTYMDLQGRRVETIGDQVG</sequence>
<dbReference type="Proteomes" id="UP000266482">
    <property type="component" value="Unassembled WGS sequence"/>
</dbReference>
<dbReference type="InterPro" id="IPR020476">
    <property type="entry name" value="Nudix_hydrolase"/>
</dbReference>
<evidence type="ECO:0000256" key="2">
    <source>
        <dbReference type="ARBA" id="ARBA00022801"/>
    </source>
</evidence>
<comment type="similarity">
    <text evidence="3">Belongs to the Nudix hydrolase family.</text>
</comment>
<dbReference type="InterPro" id="IPR015797">
    <property type="entry name" value="NUDIX_hydrolase-like_dom_sf"/>
</dbReference>
<dbReference type="PRINTS" id="PR00502">
    <property type="entry name" value="NUDIXFAMILY"/>
</dbReference>
<dbReference type="PROSITE" id="PS51462">
    <property type="entry name" value="NUDIX"/>
    <property type="match status" value="1"/>
</dbReference>
<accession>A0A3A1UYN4</accession>
<dbReference type="RefSeq" id="WP_119599405.1">
    <property type="nucleotide sequence ID" value="NZ_QXQA01000004.1"/>
</dbReference>
<dbReference type="GO" id="GO:0016787">
    <property type="term" value="F:hydrolase activity"/>
    <property type="evidence" value="ECO:0007669"/>
    <property type="project" value="UniProtKB-KW"/>
</dbReference>
<dbReference type="SUPFAM" id="SSF55811">
    <property type="entry name" value="Nudix"/>
    <property type="match status" value="1"/>
</dbReference>
<dbReference type="OrthoDB" id="9787476at2"/>
<evidence type="ECO:0000313" key="5">
    <source>
        <dbReference type="EMBL" id="RIX53689.1"/>
    </source>
</evidence>
<evidence type="ECO:0000256" key="1">
    <source>
        <dbReference type="ARBA" id="ARBA00001946"/>
    </source>
</evidence>
<name>A0A3A1UYN4_9BACL</name>
<dbReference type="EMBL" id="QXQA01000004">
    <property type="protein sequence ID" value="RIX53689.1"/>
    <property type="molecule type" value="Genomic_DNA"/>
</dbReference>
<dbReference type="InterPro" id="IPR020084">
    <property type="entry name" value="NUDIX_hydrolase_CS"/>
</dbReference>
<protein>
    <submittedName>
        <fullName evidence="5">NUDIX domain-containing protein</fullName>
    </submittedName>
</protein>
<keyword evidence="6" id="KW-1185">Reference proteome</keyword>
<evidence type="ECO:0000259" key="4">
    <source>
        <dbReference type="PROSITE" id="PS51462"/>
    </source>
</evidence>
<evidence type="ECO:0000313" key="6">
    <source>
        <dbReference type="Proteomes" id="UP000266482"/>
    </source>
</evidence>
<dbReference type="PANTHER" id="PTHR43046">
    <property type="entry name" value="GDP-MANNOSE MANNOSYL HYDROLASE"/>
    <property type="match status" value="1"/>
</dbReference>
<dbReference type="InterPro" id="IPR000086">
    <property type="entry name" value="NUDIX_hydrolase_dom"/>
</dbReference>
<comment type="cofactor">
    <cofactor evidence="1">
        <name>Mg(2+)</name>
        <dbReference type="ChEBI" id="CHEBI:18420"/>
    </cofactor>
</comment>
<gene>
    <name evidence="5" type="ORF">D3P08_09720</name>
</gene>
<organism evidence="5 6">
    <name type="scientific">Paenibacillus nanensis</name>
    <dbReference type="NCBI Taxonomy" id="393251"/>
    <lineage>
        <taxon>Bacteria</taxon>
        <taxon>Bacillati</taxon>
        <taxon>Bacillota</taxon>
        <taxon>Bacilli</taxon>
        <taxon>Bacillales</taxon>
        <taxon>Paenibacillaceae</taxon>
        <taxon>Paenibacillus</taxon>
    </lineage>
</organism>
<dbReference type="Gene3D" id="3.90.79.10">
    <property type="entry name" value="Nucleoside Triphosphate Pyrophosphohydrolase"/>
    <property type="match status" value="1"/>
</dbReference>
<dbReference type="CDD" id="cd04677">
    <property type="entry name" value="NUDIX_Hydrolase"/>
    <property type="match status" value="1"/>
</dbReference>
<dbReference type="Pfam" id="PF00293">
    <property type="entry name" value="NUDIX"/>
    <property type="match status" value="1"/>
</dbReference>
<reference evidence="5 6" key="1">
    <citation type="submission" date="2018-09" db="EMBL/GenBank/DDBJ databases">
        <title>Paenibacillus aracenensis nov. sp. isolated from a cave in southern Spain.</title>
        <authorList>
            <person name="Jurado V."/>
            <person name="Gutierrez-Patricio S."/>
            <person name="Gonzalez-Pimentel J.L."/>
            <person name="Miller A.Z."/>
            <person name="Laiz L."/>
            <person name="Saiz-Jimenez C."/>
        </authorList>
    </citation>
    <scope>NUCLEOTIDE SEQUENCE [LARGE SCALE GENOMIC DNA]</scope>
    <source>
        <strain evidence="5 6">DSM 22867</strain>
    </source>
</reference>
<keyword evidence="2 3" id="KW-0378">Hydrolase</keyword>
<feature type="domain" description="Nudix hydrolase" evidence="4">
    <location>
        <begin position="15"/>
        <end position="147"/>
    </location>
</feature>
<comment type="caution">
    <text evidence="5">The sequence shown here is derived from an EMBL/GenBank/DDBJ whole genome shotgun (WGS) entry which is preliminary data.</text>
</comment>